<keyword evidence="3" id="KW-1185">Reference proteome</keyword>
<feature type="region of interest" description="Disordered" evidence="1">
    <location>
        <begin position="108"/>
        <end position="130"/>
    </location>
</feature>
<dbReference type="SUPFAM" id="SSF69318">
    <property type="entry name" value="Integrin alpha N-terminal domain"/>
    <property type="match status" value="1"/>
</dbReference>
<proteinExistence type="predicted"/>
<accession>A0A1V3BZ86</accession>
<evidence type="ECO:0000313" key="3">
    <source>
        <dbReference type="Proteomes" id="UP000189004"/>
    </source>
</evidence>
<comment type="caution">
    <text evidence="2">The sequence shown here is derived from an EMBL/GenBank/DDBJ whole genome shotgun (WGS) entry which is preliminary data.</text>
</comment>
<sequence>MADFDGDGWLDLAIAAAAPIRGDDPIPPRVTELRLGPFSDQGVGQRTDELDPEATYGLRVVDFDDDEHPDLASYYYQGDGVYGMNALLGGAEDGLSDRVERFSEFDFTHREPEEDLPPPALDQFHPACDT</sequence>
<evidence type="ECO:0008006" key="4">
    <source>
        <dbReference type="Google" id="ProtNLM"/>
    </source>
</evidence>
<dbReference type="AlphaFoldDB" id="A0A1V3BZ86"/>
<protein>
    <recommendedName>
        <fullName evidence="4">VCBS repeat-containing protein</fullName>
    </recommendedName>
</protein>
<reference evidence="3" key="1">
    <citation type="submission" date="2016-08" db="EMBL/GenBank/DDBJ databases">
        <authorList>
            <person name="Tokovenko B."/>
            <person name="Kalinowski J."/>
        </authorList>
    </citation>
    <scope>NUCLEOTIDE SEQUENCE [LARGE SCALE GENOMIC DNA]</scope>
    <source>
        <strain evidence="3">UTMC102</strain>
    </source>
</reference>
<organism evidence="2 3">
    <name type="scientific">Nocardiopsis sinuspersici</name>
    <dbReference type="NCBI Taxonomy" id="501010"/>
    <lineage>
        <taxon>Bacteria</taxon>
        <taxon>Bacillati</taxon>
        <taxon>Actinomycetota</taxon>
        <taxon>Actinomycetes</taxon>
        <taxon>Streptosporangiales</taxon>
        <taxon>Nocardiopsidaceae</taxon>
        <taxon>Nocardiopsis</taxon>
    </lineage>
</organism>
<dbReference type="Proteomes" id="UP000189004">
    <property type="component" value="Unassembled WGS sequence"/>
</dbReference>
<evidence type="ECO:0000256" key="1">
    <source>
        <dbReference type="SAM" id="MobiDB-lite"/>
    </source>
</evidence>
<name>A0A1V3BZ86_9ACTN</name>
<evidence type="ECO:0000313" key="2">
    <source>
        <dbReference type="EMBL" id="OOC53854.1"/>
    </source>
</evidence>
<gene>
    <name evidence="2" type="ORF">NOSIN_08590</name>
</gene>
<dbReference type="EMBL" id="MCOK01000001">
    <property type="protein sequence ID" value="OOC53854.1"/>
    <property type="molecule type" value="Genomic_DNA"/>
</dbReference>
<dbReference type="InterPro" id="IPR028994">
    <property type="entry name" value="Integrin_alpha_N"/>
</dbReference>